<evidence type="ECO:0008006" key="3">
    <source>
        <dbReference type="Google" id="ProtNLM"/>
    </source>
</evidence>
<proteinExistence type="predicted"/>
<comment type="caution">
    <text evidence="1">The sequence shown here is derived from an EMBL/GenBank/DDBJ whole genome shotgun (WGS) entry which is preliminary data.</text>
</comment>
<dbReference type="EMBL" id="JBHSCW010000007">
    <property type="protein sequence ID" value="MFC4352544.1"/>
    <property type="molecule type" value="Genomic_DNA"/>
</dbReference>
<gene>
    <name evidence="1" type="ORF">ACFOW6_13415</name>
</gene>
<organism evidence="1 2">
    <name type="scientific">Fodinicurvata halophila</name>
    <dbReference type="NCBI Taxonomy" id="1419723"/>
    <lineage>
        <taxon>Bacteria</taxon>
        <taxon>Pseudomonadati</taxon>
        <taxon>Pseudomonadota</taxon>
        <taxon>Alphaproteobacteria</taxon>
        <taxon>Rhodospirillales</taxon>
        <taxon>Rhodovibrionaceae</taxon>
        <taxon>Fodinicurvata</taxon>
    </lineage>
</organism>
<dbReference type="Proteomes" id="UP001595799">
    <property type="component" value="Unassembled WGS sequence"/>
</dbReference>
<dbReference type="RefSeq" id="WP_382422893.1">
    <property type="nucleotide sequence ID" value="NZ_JBHSCW010000007.1"/>
</dbReference>
<reference evidence="2" key="1">
    <citation type="journal article" date="2019" name="Int. J. Syst. Evol. Microbiol.">
        <title>The Global Catalogue of Microorganisms (GCM) 10K type strain sequencing project: providing services to taxonomists for standard genome sequencing and annotation.</title>
        <authorList>
            <consortium name="The Broad Institute Genomics Platform"/>
            <consortium name="The Broad Institute Genome Sequencing Center for Infectious Disease"/>
            <person name="Wu L."/>
            <person name="Ma J."/>
        </authorList>
    </citation>
    <scope>NUCLEOTIDE SEQUENCE [LARGE SCALE GENOMIC DNA]</scope>
    <source>
        <strain evidence="2">CECT 8472</strain>
    </source>
</reference>
<name>A0ABV8UN62_9PROT</name>
<keyword evidence="2" id="KW-1185">Reference proteome</keyword>
<evidence type="ECO:0000313" key="2">
    <source>
        <dbReference type="Proteomes" id="UP001595799"/>
    </source>
</evidence>
<evidence type="ECO:0000313" key="1">
    <source>
        <dbReference type="EMBL" id="MFC4352544.1"/>
    </source>
</evidence>
<sequence length="441" mass="49456">MTDSREAQITQACETAAEGTQFVLFRGGYRELPVVRLPLELPLYRPENGRIISELQALLARKGWTGEAFRRDVAADWVQGELHALLLELARDARGPIYQELAAQAQQTEPLLITRSGLVVNGNRRLAAMRALHAEDPRRYAGFARLRAAVLPPETTDADIEYVESALQLAPETKLAYSWTNRRLKLRRQRDELDLPLDAILESYRLPDQAALEVELEELALAERYLADYLGRPGAYAEIADDEAGELFVALTQRLKALKGPLREAWLWAGFAMIHTRGEAGQKLLNGFPFAEPQPEWAPPQALFELAQAEGLADSSQAELTPELSQRLADLLCQPEVAERCAQQLADSLDQIRIDANRQAMPEKLLKNLQQARKFAERLEPERLSPRQKARIGSELAAVQYHSRRFLEAQADAPPPVSPLWRKLRKLPGLPGRLLRGLRGG</sequence>
<accession>A0ABV8UN62</accession>
<protein>
    <recommendedName>
        <fullName evidence="3">ParB/Sulfiredoxin domain-containing protein</fullName>
    </recommendedName>
</protein>